<keyword evidence="6" id="KW-1185">Reference proteome</keyword>
<dbReference type="InterPro" id="IPR036388">
    <property type="entry name" value="WH-like_DNA-bd_sf"/>
</dbReference>
<dbReference type="Gene3D" id="1.10.10.10">
    <property type="entry name" value="Winged helix-like DNA-binding domain superfamily/Winged helix DNA-binding domain"/>
    <property type="match status" value="1"/>
</dbReference>
<reference evidence="5 6" key="1">
    <citation type="submission" date="2018-12" db="EMBL/GenBank/DDBJ databases">
        <title>Amycolatopsis eburnea sp. nov. actinomycete associate with arbuscular mycorrhiza fungal spore.</title>
        <authorList>
            <person name="Lumyong S."/>
            <person name="Chaiya L."/>
        </authorList>
    </citation>
    <scope>NUCLEOTIDE SEQUENCE [LARGE SCALE GENOMIC DNA]</scope>
    <source>
        <strain evidence="5 6">GLM-1</strain>
    </source>
</reference>
<protein>
    <submittedName>
        <fullName evidence="5">LuxR family transcriptional regulator</fullName>
    </submittedName>
</protein>
<evidence type="ECO:0000313" key="6">
    <source>
        <dbReference type="Proteomes" id="UP000267081"/>
    </source>
</evidence>
<dbReference type="PROSITE" id="PS00622">
    <property type="entry name" value="HTH_LUXR_1"/>
    <property type="match status" value="1"/>
</dbReference>
<keyword evidence="2" id="KW-0238">DNA-binding</keyword>
<gene>
    <name evidence="5" type="ORF">EIY87_09165</name>
</gene>
<dbReference type="InterPro" id="IPR016032">
    <property type="entry name" value="Sig_transdc_resp-reg_C-effctor"/>
</dbReference>
<dbReference type="EMBL" id="RSEC01000032">
    <property type="protein sequence ID" value="RSD21976.1"/>
    <property type="molecule type" value="Genomic_DNA"/>
</dbReference>
<feature type="domain" description="HTH luxR-type" evidence="4">
    <location>
        <begin position="54"/>
        <end position="119"/>
    </location>
</feature>
<dbReference type="GO" id="GO:0003677">
    <property type="term" value="F:DNA binding"/>
    <property type="evidence" value="ECO:0007669"/>
    <property type="project" value="UniProtKB-KW"/>
</dbReference>
<evidence type="ECO:0000256" key="3">
    <source>
        <dbReference type="ARBA" id="ARBA00023163"/>
    </source>
</evidence>
<keyword evidence="1" id="KW-0805">Transcription regulation</keyword>
<dbReference type="AlphaFoldDB" id="A0A427TGH9"/>
<dbReference type="RefSeq" id="WP_125307226.1">
    <property type="nucleotide sequence ID" value="NZ_RSEC01000032.1"/>
</dbReference>
<organism evidence="5 6">
    <name type="scientific">Amycolatopsis eburnea</name>
    <dbReference type="NCBI Taxonomy" id="2267691"/>
    <lineage>
        <taxon>Bacteria</taxon>
        <taxon>Bacillati</taxon>
        <taxon>Actinomycetota</taxon>
        <taxon>Actinomycetes</taxon>
        <taxon>Pseudonocardiales</taxon>
        <taxon>Pseudonocardiaceae</taxon>
        <taxon>Amycolatopsis</taxon>
    </lineage>
</organism>
<proteinExistence type="predicted"/>
<name>A0A427TGH9_9PSEU</name>
<dbReference type="SMART" id="SM00421">
    <property type="entry name" value="HTH_LUXR"/>
    <property type="match status" value="1"/>
</dbReference>
<keyword evidence="3" id="KW-0804">Transcription</keyword>
<dbReference type="PANTHER" id="PTHR44688:SF16">
    <property type="entry name" value="DNA-BINDING TRANSCRIPTIONAL ACTIVATOR DEVR_DOSR"/>
    <property type="match status" value="1"/>
</dbReference>
<accession>A0A427TGH9</accession>
<evidence type="ECO:0000259" key="4">
    <source>
        <dbReference type="PROSITE" id="PS50043"/>
    </source>
</evidence>
<evidence type="ECO:0000256" key="1">
    <source>
        <dbReference type="ARBA" id="ARBA00023015"/>
    </source>
</evidence>
<dbReference type="Proteomes" id="UP000267081">
    <property type="component" value="Unassembled WGS sequence"/>
</dbReference>
<dbReference type="GO" id="GO:0006355">
    <property type="term" value="P:regulation of DNA-templated transcription"/>
    <property type="evidence" value="ECO:0007669"/>
    <property type="project" value="InterPro"/>
</dbReference>
<dbReference type="PRINTS" id="PR00038">
    <property type="entry name" value="HTHLUXR"/>
</dbReference>
<sequence length="125" mass="13676">MTAAARRPAARYQAVLLIRPEAWQTVVRWLPRSGLASTSLASPDTVPRFELTPAAGRKRDLSDREVDVLELIAEGLQNPDIAGHLKVSVDTVKTHTKSIYRKFGVHSRAHAVHIGYQRGILGGAS</sequence>
<evidence type="ECO:0000256" key="2">
    <source>
        <dbReference type="ARBA" id="ARBA00023125"/>
    </source>
</evidence>
<dbReference type="Pfam" id="PF00196">
    <property type="entry name" value="GerE"/>
    <property type="match status" value="1"/>
</dbReference>
<dbReference type="PANTHER" id="PTHR44688">
    <property type="entry name" value="DNA-BINDING TRANSCRIPTIONAL ACTIVATOR DEVR_DOSR"/>
    <property type="match status" value="1"/>
</dbReference>
<dbReference type="OrthoDB" id="3534994at2"/>
<dbReference type="SUPFAM" id="SSF46894">
    <property type="entry name" value="C-terminal effector domain of the bipartite response regulators"/>
    <property type="match status" value="1"/>
</dbReference>
<dbReference type="CDD" id="cd06170">
    <property type="entry name" value="LuxR_C_like"/>
    <property type="match status" value="1"/>
</dbReference>
<dbReference type="InterPro" id="IPR000792">
    <property type="entry name" value="Tscrpt_reg_LuxR_C"/>
</dbReference>
<evidence type="ECO:0000313" key="5">
    <source>
        <dbReference type="EMBL" id="RSD21976.1"/>
    </source>
</evidence>
<dbReference type="PROSITE" id="PS50043">
    <property type="entry name" value="HTH_LUXR_2"/>
    <property type="match status" value="1"/>
</dbReference>
<comment type="caution">
    <text evidence="5">The sequence shown here is derived from an EMBL/GenBank/DDBJ whole genome shotgun (WGS) entry which is preliminary data.</text>
</comment>